<evidence type="ECO:0000256" key="12">
    <source>
        <dbReference type="HAMAP-Rule" id="MF_00138"/>
    </source>
</evidence>
<keyword evidence="5 12" id="KW-0436">Ligase</keyword>
<dbReference type="Pfam" id="PF02844">
    <property type="entry name" value="GARS_N"/>
    <property type="match status" value="1"/>
</dbReference>
<keyword evidence="6 13" id="KW-0547">Nucleotide-binding</keyword>
<dbReference type="PROSITE" id="PS50975">
    <property type="entry name" value="ATP_GRASP"/>
    <property type="match status" value="1"/>
</dbReference>
<dbReference type="SMART" id="SM01210">
    <property type="entry name" value="GARS_C"/>
    <property type="match status" value="1"/>
</dbReference>
<dbReference type="Gene3D" id="3.30.1490.20">
    <property type="entry name" value="ATP-grasp fold, A domain"/>
    <property type="match status" value="1"/>
</dbReference>
<dbReference type="Gene3D" id="3.40.50.20">
    <property type="match status" value="1"/>
</dbReference>
<accession>A0ABY4D7J3</accession>
<evidence type="ECO:0000256" key="3">
    <source>
        <dbReference type="ARBA" id="ARBA00005174"/>
    </source>
</evidence>
<dbReference type="PANTHER" id="PTHR43472:SF1">
    <property type="entry name" value="PHOSPHORIBOSYLAMINE--GLYCINE LIGASE, CHLOROPLASTIC"/>
    <property type="match status" value="1"/>
</dbReference>
<evidence type="ECO:0000256" key="7">
    <source>
        <dbReference type="ARBA" id="ARBA00022755"/>
    </source>
</evidence>
<dbReference type="EMBL" id="CP094929">
    <property type="protein sequence ID" value="UOM50254.1"/>
    <property type="molecule type" value="Genomic_DNA"/>
</dbReference>
<dbReference type="SUPFAM" id="SSF56059">
    <property type="entry name" value="Glutathione synthetase ATP-binding domain-like"/>
    <property type="match status" value="1"/>
</dbReference>
<dbReference type="RefSeq" id="WP_244771645.1">
    <property type="nucleotide sequence ID" value="NZ_CP094929.1"/>
</dbReference>
<dbReference type="InterPro" id="IPR016185">
    <property type="entry name" value="PreATP-grasp_dom_sf"/>
</dbReference>
<feature type="domain" description="ATP-grasp" evidence="14">
    <location>
        <begin position="107"/>
        <end position="313"/>
    </location>
</feature>
<evidence type="ECO:0000256" key="6">
    <source>
        <dbReference type="ARBA" id="ARBA00022741"/>
    </source>
</evidence>
<evidence type="ECO:0000313" key="16">
    <source>
        <dbReference type="Proteomes" id="UP000829708"/>
    </source>
</evidence>
<evidence type="ECO:0000259" key="14">
    <source>
        <dbReference type="PROSITE" id="PS50975"/>
    </source>
</evidence>
<dbReference type="Gene3D" id="3.90.600.10">
    <property type="entry name" value="Phosphoribosylglycinamide synthetase, C-terminal domain"/>
    <property type="match status" value="1"/>
</dbReference>
<comment type="similarity">
    <text evidence="9 12">Belongs to the GARS family.</text>
</comment>
<name>A0ABY4D7J3_9SPIR</name>
<keyword evidence="16" id="KW-1185">Reference proteome</keyword>
<dbReference type="PROSITE" id="PS00184">
    <property type="entry name" value="GARS"/>
    <property type="match status" value="1"/>
</dbReference>
<dbReference type="InterPro" id="IPR020562">
    <property type="entry name" value="PRibGlycinamide_synth_N"/>
</dbReference>
<reference evidence="16" key="1">
    <citation type="journal article" date="2024" name="J Bioinform Genom">
        <title>Complete genome sequence of the type strain bacterium Sphaerochaeta associata GLS2t (VKM B-2742)t.</title>
        <authorList>
            <person name="Troshina O.Y."/>
            <person name="Tepeeva A.N."/>
            <person name="Arzamasceva V.O."/>
            <person name="Whitman W.B."/>
            <person name="Varghese N."/>
            <person name="Shapiro N."/>
            <person name="Woyke T."/>
            <person name="Kripides N.C."/>
            <person name="Vasilenko O.V."/>
        </authorList>
    </citation>
    <scope>NUCLEOTIDE SEQUENCE [LARGE SCALE GENOMIC DNA]</scope>
    <source>
        <strain evidence="16">GLS2T</strain>
    </source>
</reference>
<dbReference type="InterPro" id="IPR020560">
    <property type="entry name" value="PRibGlycinamide_synth_C-dom"/>
</dbReference>
<dbReference type="Proteomes" id="UP000829708">
    <property type="component" value="Chromosome"/>
</dbReference>
<sequence length="440" mass="46765">MRILIIGSGGREHALAKALSKPQHVHELFAIGRNAGMQSLCSMADISMSDHAAIAAYALSQQIELAVVGPDEPLVNGLADAFRSHGIPCFGPSKEAARIEGSKAFSKAFMQRHHIPTPAYRVFSDCDQAYSYLVDCELPVVVKADGLALGKGVVIAFDRETAFKAVKQMMVDDQFGASGKTVVIEAYASGPEVSLLVFSDGVNAKAMVSAMDHKRAYDGDAGPNTGGMGAIAPNPWYTEEIAALCEKTIIEPTLQGLREEGIPFTGCLFFGLMLTQAGPVVIEYNCRFGDPETEAVLSLLQSDIADILVSCTNQTLDQVEVCFSSGYACSIALASGGYPLSYETGKQITIGRLVDGVEVLHAGTAIDESGNLVTSGGRVLHVIARADTLDSAVEQAYRAVDSISFAGMHYRKDIGKRALLKERGDGSSILGTTQTRISQC</sequence>
<comment type="pathway">
    <text evidence="3 12">Purine metabolism; IMP biosynthesis via de novo pathway; N(1)-(5-phospho-D-ribosyl)glycinamide from 5-phospho-alpha-D-ribose 1-diphosphate: step 2/2.</text>
</comment>
<dbReference type="InterPro" id="IPR013815">
    <property type="entry name" value="ATP_grasp_subdomain_1"/>
</dbReference>
<dbReference type="SUPFAM" id="SSF51246">
    <property type="entry name" value="Rudiment single hybrid motif"/>
    <property type="match status" value="1"/>
</dbReference>
<dbReference type="InterPro" id="IPR020561">
    <property type="entry name" value="PRibGlycinamid_synth_ATP-grasp"/>
</dbReference>
<dbReference type="SUPFAM" id="SSF52440">
    <property type="entry name" value="PreATP-grasp domain"/>
    <property type="match status" value="1"/>
</dbReference>
<evidence type="ECO:0000313" key="15">
    <source>
        <dbReference type="EMBL" id="UOM50254.1"/>
    </source>
</evidence>
<dbReference type="InterPro" id="IPR011054">
    <property type="entry name" value="Rudment_hybrid_motif"/>
</dbReference>
<dbReference type="Pfam" id="PF01071">
    <property type="entry name" value="GARS_A"/>
    <property type="match status" value="1"/>
</dbReference>
<dbReference type="InterPro" id="IPR011761">
    <property type="entry name" value="ATP-grasp"/>
</dbReference>
<evidence type="ECO:0000256" key="10">
    <source>
        <dbReference type="ARBA" id="ARBA00042242"/>
    </source>
</evidence>
<organism evidence="15 16">
    <name type="scientific">Sphaerochaeta associata</name>
    <dbReference type="NCBI Taxonomy" id="1129264"/>
    <lineage>
        <taxon>Bacteria</taxon>
        <taxon>Pseudomonadati</taxon>
        <taxon>Spirochaetota</taxon>
        <taxon>Spirochaetia</taxon>
        <taxon>Spirochaetales</taxon>
        <taxon>Sphaerochaetaceae</taxon>
        <taxon>Sphaerochaeta</taxon>
    </lineage>
</organism>
<dbReference type="SMART" id="SM01209">
    <property type="entry name" value="GARS_A"/>
    <property type="match status" value="1"/>
</dbReference>
<dbReference type="EC" id="6.3.4.13" evidence="4 12"/>
<keyword evidence="8 13" id="KW-0067">ATP-binding</keyword>
<dbReference type="PANTHER" id="PTHR43472">
    <property type="entry name" value="PHOSPHORIBOSYLAMINE--GLYCINE LIGASE"/>
    <property type="match status" value="1"/>
</dbReference>
<dbReference type="GO" id="GO:0004637">
    <property type="term" value="F:phosphoribosylamine-glycine ligase activity"/>
    <property type="evidence" value="ECO:0007669"/>
    <property type="project" value="UniProtKB-EC"/>
</dbReference>
<dbReference type="Pfam" id="PF02843">
    <property type="entry name" value="GARS_C"/>
    <property type="match status" value="1"/>
</dbReference>
<dbReference type="InterPro" id="IPR020559">
    <property type="entry name" value="PRibGlycinamide_synth_CS"/>
</dbReference>
<evidence type="ECO:0000256" key="13">
    <source>
        <dbReference type="PROSITE-ProRule" id="PRU00409"/>
    </source>
</evidence>
<protein>
    <recommendedName>
        <fullName evidence="4 12">Phosphoribosylamine--glycine ligase</fullName>
        <ecNumber evidence="4 12">6.3.4.13</ecNumber>
    </recommendedName>
    <alternativeName>
        <fullName evidence="12">GARS</fullName>
    </alternativeName>
    <alternativeName>
        <fullName evidence="10 12">Glycinamide ribonucleotide synthetase</fullName>
    </alternativeName>
    <alternativeName>
        <fullName evidence="11 12">Phosphoribosylglycinamide synthetase</fullName>
    </alternativeName>
</protein>
<evidence type="ECO:0000256" key="2">
    <source>
        <dbReference type="ARBA" id="ARBA00001946"/>
    </source>
</evidence>
<dbReference type="InterPro" id="IPR000115">
    <property type="entry name" value="PRibGlycinamide_synth"/>
</dbReference>
<comment type="cofactor">
    <cofactor evidence="1">
        <name>Mn(2+)</name>
        <dbReference type="ChEBI" id="CHEBI:29035"/>
    </cofactor>
</comment>
<proteinExistence type="inferred from homology"/>
<evidence type="ECO:0000256" key="9">
    <source>
        <dbReference type="ARBA" id="ARBA00038345"/>
    </source>
</evidence>
<evidence type="ECO:0000256" key="4">
    <source>
        <dbReference type="ARBA" id="ARBA00013255"/>
    </source>
</evidence>
<dbReference type="Gene3D" id="3.30.470.20">
    <property type="entry name" value="ATP-grasp fold, B domain"/>
    <property type="match status" value="1"/>
</dbReference>
<keyword evidence="7 12" id="KW-0658">Purine biosynthesis</keyword>
<evidence type="ECO:0000256" key="11">
    <source>
        <dbReference type="ARBA" id="ARBA00042864"/>
    </source>
</evidence>
<comment type="cofactor">
    <cofactor evidence="2">
        <name>Mg(2+)</name>
        <dbReference type="ChEBI" id="CHEBI:18420"/>
    </cofactor>
</comment>
<evidence type="ECO:0000256" key="1">
    <source>
        <dbReference type="ARBA" id="ARBA00001936"/>
    </source>
</evidence>
<comment type="catalytic activity">
    <reaction evidence="12">
        <text>5-phospho-beta-D-ribosylamine + glycine + ATP = N(1)-(5-phospho-beta-D-ribosyl)glycinamide + ADP + phosphate + H(+)</text>
        <dbReference type="Rhea" id="RHEA:17453"/>
        <dbReference type="ChEBI" id="CHEBI:15378"/>
        <dbReference type="ChEBI" id="CHEBI:30616"/>
        <dbReference type="ChEBI" id="CHEBI:43474"/>
        <dbReference type="ChEBI" id="CHEBI:57305"/>
        <dbReference type="ChEBI" id="CHEBI:58681"/>
        <dbReference type="ChEBI" id="CHEBI:143788"/>
        <dbReference type="ChEBI" id="CHEBI:456216"/>
        <dbReference type="EC" id="6.3.4.13"/>
    </reaction>
</comment>
<evidence type="ECO:0000256" key="5">
    <source>
        <dbReference type="ARBA" id="ARBA00022598"/>
    </source>
</evidence>
<gene>
    <name evidence="12 15" type="primary">purD</name>
    <name evidence="15" type="ORF">MUG09_11885</name>
</gene>
<dbReference type="InterPro" id="IPR037123">
    <property type="entry name" value="PRibGlycinamide_synth_C_sf"/>
</dbReference>
<evidence type="ECO:0000256" key="8">
    <source>
        <dbReference type="ARBA" id="ARBA00022840"/>
    </source>
</evidence>
<dbReference type="HAMAP" id="MF_00138">
    <property type="entry name" value="GARS"/>
    <property type="match status" value="1"/>
</dbReference>
<dbReference type="NCBIfam" id="TIGR00877">
    <property type="entry name" value="purD"/>
    <property type="match status" value="1"/>
</dbReference>